<dbReference type="SUPFAM" id="SSF53474">
    <property type="entry name" value="alpha/beta-Hydrolases"/>
    <property type="match status" value="1"/>
</dbReference>
<dbReference type="RefSeq" id="XP_056522558.1">
    <property type="nucleotide sequence ID" value="XM_056665608.1"/>
</dbReference>
<reference evidence="5" key="2">
    <citation type="journal article" date="2023" name="IMA Fungus">
        <title>Comparative genomic study of the Penicillium genus elucidates a diverse pangenome and 15 lateral gene transfer events.</title>
        <authorList>
            <person name="Petersen C."/>
            <person name="Sorensen T."/>
            <person name="Nielsen M.R."/>
            <person name="Sondergaard T.E."/>
            <person name="Sorensen J.L."/>
            <person name="Fitzpatrick D.A."/>
            <person name="Frisvad J.C."/>
            <person name="Nielsen K.L."/>
        </authorList>
    </citation>
    <scope>NUCLEOTIDE SEQUENCE</scope>
    <source>
        <strain evidence="5">IBT 22155</strain>
    </source>
</reference>
<protein>
    <submittedName>
        <fullName evidence="5">Alpha/beta hydrolase fold-3</fullName>
    </submittedName>
</protein>
<feature type="active site" evidence="3">
    <location>
        <position position="236"/>
    </location>
</feature>
<dbReference type="InterPro" id="IPR033140">
    <property type="entry name" value="Lipase_GDXG_put_SER_AS"/>
</dbReference>
<reference evidence="5" key="1">
    <citation type="submission" date="2022-11" db="EMBL/GenBank/DDBJ databases">
        <authorList>
            <person name="Petersen C."/>
        </authorList>
    </citation>
    <scope>NUCLEOTIDE SEQUENCE</scope>
    <source>
        <strain evidence="5">IBT 22155</strain>
    </source>
</reference>
<dbReference type="GeneID" id="81404778"/>
<dbReference type="PROSITE" id="PS01174">
    <property type="entry name" value="LIPASE_GDXG_SER"/>
    <property type="match status" value="1"/>
</dbReference>
<comment type="caution">
    <text evidence="5">The sequence shown here is derived from an EMBL/GenBank/DDBJ whole genome shotgun (WGS) entry which is preliminary data.</text>
</comment>
<comment type="similarity">
    <text evidence="1">Belongs to the 'GDXG' lipolytic enzyme family.</text>
</comment>
<dbReference type="OrthoDB" id="5354320at2759"/>
<feature type="domain" description="Alpha/beta hydrolase fold-3" evidence="4">
    <location>
        <begin position="155"/>
        <end position="401"/>
    </location>
</feature>
<keyword evidence="6" id="KW-1185">Reference proteome</keyword>
<gene>
    <name evidence="5" type="ORF">N7515_004864</name>
</gene>
<dbReference type="GO" id="GO:0072330">
    <property type="term" value="P:monocarboxylic acid biosynthetic process"/>
    <property type="evidence" value="ECO:0007669"/>
    <property type="project" value="UniProtKB-ARBA"/>
</dbReference>
<dbReference type="GO" id="GO:0016787">
    <property type="term" value="F:hydrolase activity"/>
    <property type="evidence" value="ECO:0007669"/>
    <property type="project" value="UniProtKB-KW"/>
</dbReference>
<accession>A0A9W9L3W6</accession>
<dbReference type="InterPro" id="IPR050300">
    <property type="entry name" value="GDXG_lipolytic_enzyme"/>
</dbReference>
<proteinExistence type="inferred from homology"/>
<evidence type="ECO:0000313" key="5">
    <source>
        <dbReference type="EMBL" id="KAJ5135586.1"/>
    </source>
</evidence>
<dbReference type="Proteomes" id="UP001149079">
    <property type="component" value="Unassembled WGS sequence"/>
</dbReference>
<evidence type="ECO:0000256" key="1">
    <source>
        <dbReference type="ARBA" id="ARBA00010515"/>
    </source>
</evidence>
<dbReference type="PROSITE" id="PS01173">
    <property type="entry name" value="LIPASE_GDXG_HIS"/>
    <property type="match status" value="1"/>
</dbReference>
<keyword evidence="2 5" id="KW-0378">Hydrolase</keyword>
<dbReference type="GO" id="GO:0017000">
    <property type="term" value="P:antibiotic biosynthetic process"/>
    <property type="evidence" value="ECO:0007669"/>
    <property type="project" value="UniProtKB-ARBA"/>
</dbReference>
<dbReference type="Pfam" id="PF07859">
    <property type="entry name" value="Abhydrolase_3"/>
    <property type="match status" value="1"/>
</dbReference>
<dbReference type="PANTHER" id="PTHR48081">
    <property type="entry name" value="AB HYDROLASE SUPERFAMILY PROTEIN C4A8.06C"/>
    <property type="match status" value="1"/>
</dbReference>
<sequence length="491" mass="53688">MSLRTPLGLLAAILVRIPLILKTVLLHTAQMSPASGKQDLRTELTVAVIRSFMGGNTALGKVQSRGLKDPGVKGPMWISKVTLPQPEDAVRDAVLRAIEDHKTGDETYDIPDTAAVEGEWTGYRAGVGKKTPEPDLSEEEKYHKMREESPSDMTILYFHGGAYFLLDPISHRAPVAHLSHLTGAPVFSVRYRLAPQNPFPAALVDALTAYLSLLHPPPGSLHKAIPANKIIFAGDSAGGNLALALLQTLLTLDRASHTIPFHGQEIPIELPAGVATISPWCDVTRSMPSIANNAYLDYLEAPQVPSDDPAVKVPLHQYPFAADEIWPSTPPRADIFCTASVMRHPLVSPLAAPAELWKKAPPVSISTGEEGLTDEDLILARRLHGAGVPVVAEMFEGMPHCHGIMFMDTPASHRFFEGFAGFCRDAVAGRVVATGNLKWIGFKLRETKEIPLEKACETTDEEVEARMERIAVWKLEGERELLKEYREKAKL</sequence>
<evidence type="ECO:0000256" key="3">
    <source>
        <dbReference type="PROSITE-ProRule" id="PRU10038"/>
    </source>
</evidence>
<evidence type="ECO:0000259" key="4">
    <source>
        <dbReference type="Pfam" id="PF07859"/>
    </source>
</evidence>
<dbReference type="InterPro" id="IPR029058">
    <property type="entry name" value="AB_hydrolase_fold"/>
</dbReference>
<dbReference type="EMBL" id="JAPQKL010000004">
    <property type="protein sequence ID" value="KAJ5135586.1"/>
    <property type="molecule type" value="Genomic_DNA"/>
</dbReference>
<dbReference type="InterPro" id="IPR013094">
    <property type="entry name" value="AB_hydrolase_3"/>
</dbReference>
<dbReference type="Gene3D" id="3.40.50.1820">
    <property type="entry name" value="alpha/beta hydrolase"/>
    <property type="match status" value="1"/>
</dbReference>
<name>A0A9W9L3W6_9EURO</name>
<evidence type="ECO:0000256" key="2">
    <source>
        <dbReference type="ARBA" id="ARBA00022801"/>
    </source>
</evidence>
<evidence type="ECO:0000313" key="6">
    <source>
        <dbReference type="Proteomes" id="UP001149079"/>
    </source>
</evidence>
<dbReference type="InterPro" id="IPR002168">
    <property type="entry name" value="Lipase_GDXG_HIS_AS"/>
</dbReference>
<dbReference type="PANTHER" id="PTHR48081:SF25">
    <property type="entry name" value="PUTATIVE (AFU_ORTHOLOGUE AFUA_3G11560)-RELATED"/>
    <property type="match status" value="1"/>
</dbReference>
<organism evidence="5 6">
    <name type="scientific">Penicillium bovifimosum</name>
    <dbReference type="NCBI Taxonomy" id="126998"/>
    <lineage>
        <taxon>Eukaryota</taxon>
        <taxon>Fungi</taxon>
        <taxon>Dikarya</taxon>
        <taxon>Ascomycota</taxon>
        <taxon>Pezizomycotina</taxon>
        <taxon>Eurotiomycetes</taxon>
        <taxon>Eurotiomycetidae</taxon>
        <taxon>Eurotiales</taxon>
        <taxon>Aspergillaceae</taxon>
        <taxon>Penicillium</taxon>
    </lineage>
</organism>
<dbReference type="AlphaFoldDB" id="A0A9W9L3W6"/>